<evidence type="ECO:0000256" key="1">
    <source>
        <dbReference type="SAM" id="Phobius"/>
    </source>
</evidence>
<dbReference type="AlphaFoldDB" id="A0A2U3NTN9"/>
<dbReference type="Proteomes" id="UP000240988">
    <property type="component" value="Unassembled WGS sequence"/>
</dbReference>
<gene>
    <name evidence="2" type="ORF">MRAB57_2636</name>
</gene>
<feature type="transmembrane region" description="Helical" evidence="1">
    <location>
        <begin position="12"/>
        <end position="33"/>
    </location>
</feature>
<accession>A0A2U3NTN9</accession>
<sequence length="67" mass="7755">MEMGTNLRIAYAAAWCEPVFLIGYIIAFSVLGWNHPPPSPRFDARPLVEHYFVPHDQQIMLGRIIRM</sequence>
<evidence type="ECO:0000313" key="3">
    <source>
        <dbReference type="Proteomes" id="UP000240988"/>
    </source>
</evidence>
<keyword evidence="1" id="KW-0812">Transmembrane</keyword>
<keyword evidence="1" id="KW-0472">Membrane</keyword>
<protein>
    <submittedName>
        <fullName evidence="2">Uncharacterized protein</fullName>
    </submittedName>
</protein>
<name>A0A2U3NTN9_9MYCO</name>
<reference evidence="2 3" key="1">
    <citation type="submission" date="2017-01" db="EMBL/GenBank/DDBJ databases">
        <authorList>
            <consortium name="Urmite Genomes"/>
        </authorList>
    </citation>
    <scope>NUCLEOTIDE SEQUENCE [LARGE SCALE GENOMIC DNA]</scope>
    <source>
        <strain evidence="2 3">AB57</strain>
    </source>
</reference>
<keyword evidence="1" id="KW-1133">Transmembrane helix</keyword>
<dbReference type="EMBL" id="FUFA01000004">
    <property type="protein sequence ID" value="SPM34815.1"/>
    <property type="molecule type" value="Genomic_DNA"/>
</dbReference>
<organism evidence="2 3">
    <name type="scientific">Mycobacterium rhizamassiliense</name>
    <dbReference type="NCBI Taxonomy" id="1841860"/>
    <lineage>
        <taxon>Bacteria</taxon>
        <taxon>Bacillati</taxon>
        <taxon>Actinomycetota</taxon>
        <taxon>Actinomycetes</taxon>
        <taxon>Mycobacteriales</taxon>
        <taxon>Mycobacteriaceae</taxon>
        <taxon>Mycobacterium</taxon>
    </lineage>
</organism>
<proteinExistence type="predicted"/>
<keyword evidence="3" id="KW-1185">Reference proteome</keyword>
<evidence type="ECO:0000313" key="2">
    <source>
        <dbReference type="EMBL" id="SPM34815.1"/>
    </source>
</evidence>